<evidence type="ECO:0000259" key="5">
    <source>
        <dbReference type="Pfam" id="PF18135"/>
    </source>
</evidence>
<dbReference type="AlphaFoldDB" id="A0A1U9MD67"/>
<dbReference type="PROSITE" id="PS00092">
    <property type="entry name" value="N6_MTASE"/>
    <property type="match status" value="1"/>
</dbReference>
<evidence type="ECO:0000256" key="4">
    <source>
        <dbReference type="ARBA" id="ARBA00047942"/>
    </source>
</evidence>
<name>A0A1U9MD67_9HYPH</name>
<evidence type="ECO:0000313" key="8">
    <source>
        <dbReference type="Proteomes" id="UP000189660"/>
    </source>
</evidence>
<protein>
    <recommendedName>
        <fullName evidence="1">site-specific DNA-methyltransferase (adenine-specific)</fullName>
        <ecNumber evidence="1">2.1.1.72</ecNumber>
    </recommendedName>
</protein>
<dbReference type="REBASE" id="191156">
    <property type="entry name" value="Ban178ORF18230P"/>
</dbReference>
<evidence type="ECO:0000256" key="3">
    <source>
        <dbReference type="ARBA" id="ARBA00022679"/>
    </source>
</evidence>
<dbReference type="InterPro" id="IPR041635">
    <property type="entry name" value="Type_ISP_LLaBIII_C"/>
</dbReference>
<dbReference type="PANTHER" id="PTHR33841:SF1">
    <property type="entry name" value="DNA METHYLTRANSFERASE A"/>
    <property type="match status" value="1"/>
</dbReference>
<keyword evidence="8" id="KW-1185">Reference proteome</keyword>
<organism evidence="7 8">
    <name type="scientific">Bartonella apihabitans</name>
    <dbReference type="NCBI Taxonomy" id="2750929"/>
    <lineage>
        <taxon>Bacteria</taxon>
        <taxon>Pseudomonadati</taxon>
        <taxon>Pseudomonadota</taxon>
        <taxon>Alphaproteobacteria</taxon>
        <taxon>Hyphomicrobiales</taxon>
        <taxon>Bartonellaceae</taxon>
        <taxon>Bartonella</taxon>
    </lineage>
</organism>
<dbReference type="EMBL" id="CP015820">
    <property type="protein sequence ID" value="AQT43273.1"/>
    <property type="molecule type" value="Genomic_DNA"/>
</dbReference>
<dbReference type="PANTHER" id="PTHR33841">
    <property type="entry name" value="DNA METHYLTRANSFERASE YEEA-RELATED"/>
    <property type="match status" value="1"/>
</dbReference>
<accession>A0A1U9MD67</accession>
<evidence type="ECO:0000256" key="1">
    <source>
        <dbReference type="ARBA" id="ARBA00011900"/>
    </source>
</evidence>
<dbReference type="KEGG" id="bapa:BBC0178_018230"/>
<dbReference type="PRINTS" id="PR00507">
    <property type="entry name" value="N12N6MTFRASE"/>
</dbReference>
<dbReference type="InterPro" id="IPR053980">
    <property type="entry name" value="ISP_coupler"/>
</dbReference>
<dbReference type="EC" id="2.1.1.72" evidence="1"/>
<evidence type="ECO:0000313" key="7">
    <source>
        <dbReference type="EMBL" id="AQT43273.1"/>
    </source>
</evidence>
<feature type="domain" description="Type ISP restriction-modification enzyme LLaBIII C-terminal specificity" evidence="5">
    <location>
        <begin position="532"/>
        <end position="905"/>
    </location>
</feature>
<dbReference type="InterPro" id="IPR002052">
    <property type="entry name" value="DNA_methylase_N6_adenine_CS"/>
</dbReference>
<keyword evidence="2 7" id="KW-0489">Methyltransferase</keyword>
<dbReference type="InterPro" id="IPR050953">
    <property type="entry name" value="N4_N6_ade-DNA_methylase"/>
</dbReference>
<dbReference type="GO" id="GO:0032259">
    <property type="term" value="P:methylation"/>
    <property type="evidence" value="ECO:0007669"/>
    <property type="project" value="UniProtKB-KW"/>
</dbReference>
<keyword evidence="3" id="KW-0808">Transferase</keyword>
<dbReference type="InterPro" id="IPR029063">
    <property type="entry name" value="SAM-dependent_MTases_sf"/>
</dbReference>
<dbReference type="GO" id="GO:0003676">
    <property type="term" value="F:nucleic acid binding"/>
    <property type="evidence" value="ECO:0007669"/>
    <property type="project" value="InterPro"/>
</dbReference>
<evidence type="ECO:0000256" key="2">
    <source>
        <dbReference type="ARBA" id="ARBA00022603"/>
    </source>
</evidence>
<proteinExistence type="predicted"/>
<comment type="catalytic activity">
    <reaction evidence="4">
        <text>a 2'-deoxyadenosine in DNA + S-adenosyl-L-methionine = an N(6)-methyl-2'-deoxyadenosine in DNA + S-adenosyl-L-homocysteine + H(+)</text>
        <dbReference type="Rhea" id="RHEA:15197"/>
        <dbReference type="Rhea" id="RHEA-COMP:12418"/>
        <dbReference type="Rhea" id="RHEA-COMP:12419"/>
        <dbReference type="ChEBI" id="CHEBI:15378"/>
        <dbReference type="ChEBI" id="CHEBI:57856"/>
        <dbReference type="ChEBI" id="CHEBI:59789"/>
        <dbReference type="ChEBI" id="CHEBI:90615"/>
        <dbReference type="ChEBI" id="CHEBI:90616"/>
        <dbReference type="EC" id="2.1.1.72"/>
    </reaction>
</comment>
<sequence>MKLDFLETTKPAAKFASARYWQEWASDIAKIVQSYIRQIAERLKNADKTEIGAVFDEFSEFLGKDIESPPDKDDIVELLAQYLVSKPVFDSLFSRSSIAEHNPLSGKAIRKIFNTFDDIHSILPKESLDQFYQAVAERAKGLEQKPEARQKFIAELYDRFFSRAFPKITNRLGIVYTPVEVVDFILHSVDDILRREFNCSFGSQGVQILDPFTGTGIFIARLIECGLIKPHDLERVYKNDLHANEVVLLAYFIAKLNIETAYQVKNGTFYRAFSGVHFCDTFVTSEKDKSRLVDSANSHDRQPDHRKLNYENRRDLPDIRIIIGNPPYSTGQESANDDAANQKYPEVDRRIAETYLASTLTKGGKRSSYDSYIRAIRWASDYIGNCGIIGFVTNAGFIQSASADGMRKCLAEEFSNIYIFHLRGNARTSGTLRQKEGGNIFGVGSRAPVAISLLVKNPFVKQKGQIFFYDIGDYLDITQKLEKIKKLKSIAGLKDKWQKIVPDNYHDWLNQRDGCFRNFPAMGDKKNKQRLTIFKLYSSGVVSGRDAWVYNASRTKLLQNVRRMTEFYNQEIDRYSRYRKRFPNTIVNVRDFVKKDVKKFSWGGGNWQASFKKQIKETFSENLTEISNVRPFTKSWHYCATRFNHSSYSMKEIFPTGASENLAICVSGNGKRGGFSVIMSNRITDFQFEDNGQCFPLYFYEKNDAREGEEEGAKQSGFKRSDAITDEALKYYQTAYSDNHITKEDLFYYIYGILHSPEFRARFSDNLVKELPHIPAVKTLEDFKAFVSAGRALGHLHVNYESVEQYPVKLVTKKKTLGAADFYVTRMRYGGMGKNKDRSVIHYNDKITITGIPLAAYGYIVNNKTAIDWVMERQSIRIDKTSGIVNDANDFARETMHNPAYPLELLLRTITVSLETMKIIRNLPELEI</sequence>
<feature type="domain" description="Type ISP restriction-modification enzyme coupler" evidence="6">
    <location>
        <begin position="20"/>
        <end position="144"/>
    </location>
</feature>
<dbReference type="Pfam" id="PF18135">
    <property type="entry name" value="Type_ISP_C"/>
    <property type="match status" value="1"/>
</dbReference>
<dbReference type="GO" id="GO:0009007">
    <property type="term" value="F:site-specific DNA-methyltransferase (adenine-specific) activity"/>
    <property type="evidence" value="ECO:0007669"/>
    <property type="project" value="UniProtKB-EC"/>
</dbReference>
<reference evidence="7 8" key="1">
    <citation type="submission" date="2016-11" db="EMBL/GenBank/DDBJ databases">
        <title>Comparative genomics of Bartonella apis.</title>
        <authorList>
            <person name="Engel P."/>
        </authorList>
    </citation>
    <scope>NUCLEOTIDE SEQUENCE [LARGE SCALE GENOMIC DNA]</scope>
    <source>
        <strain evidence="7 8">BBC0178</strain>
    </source>
</reference>
<evidence type="ECO:0000259" key="6">
    <source>
        <dbReference type="Pfam" id="PF22240"/>
    </source>
</evidence>
<dbReference type="Pfam" id="PF22240">
    <property type="entry name" value="ISP_coupler"/>
    <property type="match status" value="1"/>
</dbReference>
<dbReference type="SUPFAM" id="SSF53335">
    <property type="entry name" value="S-adenosyl-L-methionine-dependent methyltransferases"/>
    <property type="match status" value="1"/>
</dbReference>
<dbReference type="Proteomes" id="UP000189660">
    <property type="component" value="Chromosome"/>
</dbReference>
<gene>
    <name evidence="7" type="ORF">BBC0178_018230</name>
</gene>
<dbReference type="Gene3D" id="3.40.50.150">
    <property type="entry name" value="Vaccinia Virus protein VP39"/>
    <property type="match status" value="1"/>
</dbReference>